<dbReference type="PANTHER" id="PTHR11638">
    <property type="entry name" value="ATP-DEPENDENT CLP PROTEASE"/>
    <property type="match status" value="1"/>
</dbReference>
<dbReference type="RefSeq" id="WP_092814428.1">
    <property type="nucleotide sequence ID" value="NZ_FMVW01000007.1"/>
</dbReference>
<evidence type="ECO:0000256" key="9">
    <source>
        <dbReference type="ARBA" id="ARBA00025613"/>
    </source>
</evidence>
<dbReference type="GO" id="GO:0006508">
    <property type="term" value="P:proteolysis"/>
    <property type="evidence" value="ECO:0007669"/>
    <property type="project" value="UniProtKB-KW"/>
</dbReference>
<evidence type="ECO:0000256" key="6">
    <source>
        <dbReference type="ARBA" id="ARBA00022840"/>
    </source>
</evidence>
<evidence type="ECO:0000313" key="16">
    <source>
        <dbReference type="Proteomes" id="UP000199347"/>
    </source>
</evidence>
<dbReference type="FunFam" id="3.40.50.300:FF:000120">
    <property type="entry name" value="ATP-dependent chaperone ClpB"/>
    <property type="match status" value="1"/>
</dbReference>
<evidence type="ECO:0000256" key="1">
    <source>
        <dbReference type="ARBA" id="ARBA00004496"/>
    </source>
</evidence>
<feature type="coiled-coil region" evidence="13">
    <location>
        <begin position="413"/>
        <end position="493"/>
    </location>
</feature>
<dbReference type="PROSITE" id="PS00871">
    <property type="entry name" value="CLPAB_2"/>
    <property type="match status" value="1"/>
</dbReference>
<dbReference type="InterPro" id="IPR018368">
    <property type="entry name" value="ClpA/B_CS1"/>
</dbReference>
<dbReference type="InterPro" id="IPR001270">
    <property type="entry name" value="ClpA/B"/>
</dbReference>
<dbReference type="PROSITE" id="PS00870">
    <property type="entry name" value="CLPAB_1"/>
    <property type="match status" value="1"/>
</dbReference>
<evidence type="ECO:0000313" key="15">
    <source>
        <dbReference type="EMBL" id="SCZ41753.1"/>
    </source>
</evidence>
<evidence type="ECO:0000256" key="5">
    <source>
        <dbReference type="ARBA" id="ARBA00022741"/>
    </source>
</evidence>
<evidence type="ECO:0000256" key="12">
    <source>
        <dbReference type="RuleBase" id="RU004432"/>
    </source>
</evidence>
<dbReference type="FunFam" id="3.40.50.300:FF:000025">
    <property type="entry name" value="ATP-dependent Clp protease subunit"/>
    <property type="match status" value="1"/>
</dbReference>
<dbReference type="GO" id="GO:0016887">
    <property type="term" value="F:ATP hydrolysis activity"/>
    <property type="evidence" value="ECO:0007669"/>
    <property type="project" value="InterPro"/>
</dbReference>
<keyword evidence="16" id="KW-1185">Reference proteome</keyword>
<feature type="domain" description="Clp R" evidence="14">
    <location>
        <begin position="3"/>
        <end position="147"/>
    </location>
</feature>
<evidence type="ECO:0000256" key="8">
    <source>
        <dbReference type="ARBA" id="ARBA00023186"/>
    </source>
</evidence>
<dbReference type="InterPro" id="IPR050130">
    <property type="entry name" value="ClpA_ClpB"/>
</dbReference>
<dbReference type="Gene3D" id="1.10.8.60">
    <property type="match status" value="1"/>
</dbReference>
<dbReference type="Pfam" id="PF02861">
    <property type="entry name" value="Clp_N"/>
    <property type="match status" value="1"/>
</dbReference>
<comment type="subcellular location">
    <subcellularLocation>
        <location evidence="1 13">Cytoplasm</location>
    </subcellularLocation>
</comment>
<keyword evidence="8 12" id="KW-0143">Chaperone</keyword>
<dbReference type="STRING" id="1120955.SAMN03080610_02795"/>
<dbReference type="InterPro" id="IPR004176">
    <property type="entry name" value="Clp_R_N"/>
</dbReference>
<dbReference type="GO" id="GO:0008233">
    <property type="term" value="F:peptidase activity"/>
    <property type="evidence" value="ECO:0007669"/>
    <property type="project" value="UniProtKB-KW"/>
</dbReference>
<dbReference type="Gene3D" id="1.10.1780.10">
    <property type="entry name" value="Clp, N-terminal domain"/>
    <property type="match status" value="1"/>
</dbReference>
<keyword evidence="4 11" id="KW-0677">Repeat</keyword>
<reference evidence="15 16" key="1">
    <citation type="submission" date="2016-10" db="EMBL/GenBank/DDBJ databases">
        <authorList>
            <person name="de Groot N.N."/>
        </authorList>
    </citation>
    <scope>NUCLEOTIDE SEQUENCE [LARGE SCALE GENOMIC DNA]</scope>
    <source>
        <strain evidence="15 16">DSM 2698</strain>
    </source>
</reference>
<keyword evidence="13" id="KW-0346">Stress response</keyword>
<dbReference type="FunFam" id="3.40.50.300:FF:000010">
    <property type="entry name" value="Chaperone clpB 1, putative"/>
    <property type="match status" value="1"/>
</dbReference>
<dbReference type="SUPFAM" id="SSF81923">
    <property type="entry name" value="Double Clp-N motif"/>
    <property type="match status" value="1"/>
</dbReference>
<gene>
    <name evidence="13" type="primary">clpB</name>
    <name evidence="15" type="ORF">SAMN03080610_02795</name>
</gene>
<dbReference type="Proteomes" id="UP000199347">
    <property type="component" value="Unassembled WGS sequence"/>
</dbReference>
<dbReference type="EMBL" id="FMVW01000007">
    <property type="protein sequence ID" value="SCZ41753.1"/>
    <property type="molecule type" value="Genomic_DNA"/>
</dbReference>
<evidence type="ECO:0000259" key="14">
    <source>
        <dbReference type="PROSITE" id="PS51903"/>
    </source>
</evidence>
<accession>A0A1G5NWQ0</accession>
<dbReference type="GO" id="GO:0042026">
    <property type="term" value="P:protein refolding"/>
    <property type="evidence" value="ECO:0007669"/>
    <property type="project" value="UniProtKB-UniRule"/>
</dbReference>
<dbReference type="InterPro" id="IPR003959">
    <property type="entry name" value="ATPase_AAA_core"/>
</dbReference>
<dbReference type="FunFam" id="1.10.8.60:FF:000017">
    <property type="entry name" value="ATP-dependent chaperone ClpB"/>
    <property type="match status" value="1"/>
</dbReference>
<protein>
    <recommendedName>
        <fullName evidence="3 13">Chaperone protein ClpB</fullName>
    </recommendedName>
</protein>
<keyword evidence="15" id="KW-0378">Hydrolase</keyword>
<dbReference type="SUPFAM" id="SSF52540">
    <property type="entry name" value="P-loop containing nucleoside triphosphate hydrolases"/>
    <property type="match status" value="2"/>
</dbReference>
<comment type="subunit">
    <text evidence="10">Homohexamer. The oligomerization is ATP-dependent.</text>
</comment>
<comment type="subunit">
    <text evidence="13">Homohexamer; The oligomerization is ATP-dependent.</text>
</comment>
<evidence type="ECO:0000256" key="2">
    <source>
        <dbReference type="ARBA" id="ARBA00008675"/>
    </source>
</evidence>
<evidence type="ECO:0000256" key="10">
    <source>
        <dbReference type="ARBA" id="ARBA00026057"/>
    </source>
</evidence>
<dbReference type="InterPro" id="IPR017730">
    <property type="entry name" value="Chaperonin_ClpB"/>
</dbReference>
<keyword evidence="5 12" id="KW-0547">Nucleotide-binding</keyword>
<keyword evidence="7 13" id="KW-0175">Coiled coil</keyword>
<dbReference type="SMART" id="SM01086">
    <property type="entry name" value="ClpB_D2-small"/>
    <property type="match status" value="1"/>
</dbReference>
<keyword evidence="6 12" id="KW-0067">ATP-binding</keyword>
<dbReference type="InterPro" id="IPR041546">
    <property type="entry name" value="ClpA/ClpB_AAA_lid"/>
</dbReference>
<dbReference type="GO" id="GO:0005737">
    <property type="term" value="C:cytoplasm"/>
    <property type="evidence" value="ECO:0007669"/>
    <property type="project" value="UniProtKB-SubCell"/>
</dbReference>
<dbReference type="InterPro" id="IPR036628">
    <property type="entry name" value="Clp_N_dom_sf"/>
</dbReference>
<dbReference type="InterPro" id="IPR027417">
    <property type="entry name" value="P-loop_NTPase"/>
</dbReference>
<proteinExistence type="inferred from homology"/>
<dbReference type="CDD" id="cd00009">
    <property type="entry name" value="AAA"/>
    <property type="match status" value="1"/>
</dbReference>
<dbReference type="GO" id="GO:0005524">
    <property type="term" value="F:ATP binding"/>
    <property type="evidence" value="ECO:0007669"/>
    <property type="project" value="UniProtKB-UniRule"/>
</dbReference>
<keyword evidence="13" id="KW-0963">Cytoplasm</keyword>
<evidence type="ECO:0000256" key="11">
    <source>
        <dbReference type="PROSITE-ProRule" id="PRU01251"/>
    </source>
</evidence>
<evidence type="ECO:0000256" key="7">
    <source>
        <dbReference type="ARBA" id="ARBA00023054"/>
    </source>
</evidence>
<comment type="function">
    <text evidence="9">Part of a stress-induced multi-chaperone system, it is involved in the recovery of the cell from heat-induced damage, in cooperation with DnaK, DnaJ and GrpE. Acts before DnaK, in the processing of protein aggregates. Protein binding stimulates the ATPase activity; ATP hydrolysis unfolds the denatured protein aggregates, which probably helps expose new hydrophobic binding sites on the surface of ClpB-bound aggregates, contributing to the solubilization and refolding of denatured protein aggregates by DnaK.</text>
</comment>
<dbReference type="OrthoDB" id="9803641at2"/>
<dbReference type="PROSITE" id="PS51903">
    <property type="entry name" value="CLP_R"/>
    <property type="match status" value="1"/>
</dbReference>
<dbReference type="Pfam" id="PF10431">
    <property type="entry name" value="ClpB_D2-small"/>
    <property type="match status" value="1"/>
</dbReference>
<evidence type="ECO:0000256" key="3">
    <source>
        <dbReference type="ARBA" id="ARBA00017574"/>
    </source>
</evidence>
<comment type="similarity">
    <text evidence="2 12">Belongs to the ClpA/ClpB family.</text>
</comment>
<sequence length="879" mass="96316">MNFEKYTERARGFIQSAQTYALGQGHQQFLPEHLLKVLLDDPEGMAAGLISRAGGRPKEAQLANDAALAKLPKVSGGNGQLYLAQPLAKVLQTAEDVAQKAGDSFVTVERLLLALAIEKGAATSGILSKAGVTANGLNDAINDIRKGRTADSASAEQGYDALKKYARDLTEEARAGKLDPVIGRDEEIRRTIQVLSRRTKNNPVLIGEPGVGKTAIAEGLALRIANGDVPESLKEKKLLALDMGALIAGAKYRGEFEERLKAVLSEIEAAAGGIILFVDELHTLVGAGKAEGAMDASNLLKPALARGELHCVGATTLDEYRKYVEKDAALARRFQPVFVSEPNVADTISILRGLKEKYEVHHGVRITDSALVSAATLSNRYITDRFLPDKAIDLMDEAASRLRMQVDSKPEALDELDRRIIQLKIEREALKKETDTASHERLEKLEKELADLEEESAALTQRWQAEKEKLAGASKLKEELDQARFDLEQAQRRGDLAKAGELAYGVIPQIEKKLKEAEKREAQASNGDAGGGGLVEEAVTPDHIAHVVSRWTGVPVDKMLEGERDKLLRMEDELSQRVVGQAEAVHAVSTAVRRARAGLQDPHRPIGSFMFLGPTGVGKTELTKTLADFLFDDESAMVRIDMSEFMEKHSVARLIGAPPGYVGYEEGGVLTEAIRRRPYQVVLFDEIEKAHPDVFNVLLQVLDDGRLTDGQGRTVDFRNTLIIMTSNLGAEFLSNLKETEDVDAVREEVMQVVRANFRPEFLNRVDEVILFHRLKRQQMAAIVAIQLKRLETLLEDRKIELSLDDSATAWLADKGYDPAYGARPLKRVIQKQVQDPLAEKILAGEIRDGAEVKVTAGSDRLLFHVVGSKTGTEGESIAA</sequence>
<dbReference type="Gene3D" id="3.40.50.300">
    <property type="entry name" value="P-loop containing nucleotide triphosphate hydrolases"/>
    <property type="match status" value="3"/>
</dbReference>
<dbReference type="NCBIfam" id="TIGR03346">
    <property type="entry name" value="chaperone_ClpB"/>
    <property type="match status" value="1"/>
</dbReference>
<dbReference type="CDD" id="cd19499">
    <property type="entry name" value="RecA-like_ClpB_Hsp104-like"/>
    <property type="match status" value="1"/>
</dbReference>
<name>A0A1G5NWQ0_AFIMA</name>
<evidence type="ECO:0000256" key="13">
    <source>
        <dbReference type="RuleBase" id="RU362034"/>
    </source>
</evidence>
<dbReference type="InterPro" id="IPR003593">
    <property type="entry name" value="AAA+_ATPase"/>
</dbReference>
<dbReference type="Pfam" id="PF00004">
    <property type="entry name" value="AAA"/>
    <property type="match status" value="1"/>
</dbReference>
<dbReference type="InterPro" id="IPR028299">
    <property type="entry name" value="ClpA/B_CS2"/>
</dbReference>
<dbReference type="PRINTS" id="PR00300">
    <property type="entry name" value="CLPPROTEASEA"/>
</dbReference>
<keyword evidence="15" id="KW-0645">Protease</keyword>
<dbReference type="GO" id="GO:0034605">
    <property type="term" value="P:cellular response to heat"/>
    <property type="evidence" value="ECO:0007669"/>
    <property type="project" value="TreeGrafter"/>
</dbReference>
<dbReference type="Pfam" id="PF07724">
    <property type="entry name" value="AAA_2"/>
    <property type="match status" value="1"/>
</dbReference>
<organism evidence="15 16">
    <name type="scientific">Afifella marina DSM 2698</name>
    <dbReference type="NCBI Taxonomy" id="1120955"/>
    <lineage>
        <taxon>Bacteria</taxon>
        <taxon>Pseudomonadati</taxon>
        <taxon>Pseudomonadota</taxon>
        <taxon>Alphaproteobacteria</taxon>
        <taxon>Hyphomicrobiales</taxon>
        <taxon>Afifellaceae</taxon>
        <taxon>Afifella</taxon>
    </lineage>
</organism>
<dbReference type="InterPro" id="IPR019489">
    <property type="entry name" value="Clp_ATPase_C"/>
</dbReference>
<dbReference type="Pfam" id="PF17871">
    <property type="entry name" value="AAA_lid_9"/>
    <property type="match status" value="1"/>
</dbReference>
<dbReference type="PANTHER" id="PTHR11638:SF18">
    <property type="entry name" value="HEAT SHOCK PROTEIN 104"/>
    <property type="match status" value="1"/>
</dbReference>
<dbReference type="SMART" id="SM00382">
    <property type="entry name" value="AAA"/>
    <property type="match status" value="2"/>
</dbReference>
<dbReference type="AlphaFoldDB" id="A0A1G5NWQ0"/>
<evidence type="ECO:0000256" key="4">
    <source>
        <dbReference type="ARBA" id="ARBA00022737"/>
    </source>
</evidence>